<dbReference type="InterPro" id="IPR016166">
    <property type="entry name" value="FAD-bd_PCMH"/>
</dbReference>
<dbReference type="PROSITE" id="PS51379">
    <property type="entry name" value="4FE4S_FER_2"/>
    <property type="match status" value="2"/>
</dbReference>
<dbReference type="RefSeq" id="WP_369599904.1">
    <property type="nucleotide sequence ID" value="NZ_CP154858.1"/>
</dbReference>
<dbReference type="InterPro" id="IPR016171">
    <property type="entry name" value="Vanillyl_alc_oxidase_C-sub2"/>
</dbReference>
<keyword evidence="9" id="KW-0411">Iron-sulfur</keyword>
<dbReference type="Gene3D" id="1.10.45.10">
    <property type="entry name" value="Vanillyl-alcohol Oxidase, Chain A, domain 4"/>
    <property type="match status" value="1"/>
</dbReference>
<dbReference type="GO" id="GO:0008720">
    <property type="term" value="F:D-lactate dehydrogenase (NAD+) activity"/>
    <property type="evidence" value="ECO:0007669"/>
    <property type="project" value="TreeGrafter"/>
</dbReference>
<dbReference type="SUPFAM" id="SSF46548">
    <property type="entry name" value="alpha-helical ferredoxin"/>
    <property type="match status" value="1"/>
</dbReference>
<dbReference type="Gene3D" id="1.10.1060.10">
    <property type="entry name" value="Alpha-helical ferredoxin"/>
    <property type="match status" value="1"/>
</dbReference>
<evidence type="ECO:0000256" key="10">
    <source>
        <dbReference type="ARBA" id="ARBA00038897"/>
    </source>
</evidence>
<feature type="domain" description="4Fe-4S ferredoxin-type" evidence="11">
    <location>
        <begin position="587"/>
        <end position="616"/>
    </location>
</feature>
<dbReference type="InterPro" id="IPR017900">
    <property type="entry name" value="4Fe4S_Fe_S_CS"/>
</dbReference>
<dbReference type="Gene3D" id="3.30.43.10">
    <property type="entry name" value="Uridine Diphospho-n-acetylenolpyruvylglucosamine Reductase, domain 2"/>
    <property type="match status" value="1"/>
</dbReference>
<dbReference type="InterPro" id="IPR016164">
    <property type="entry name" value="FAD-linked_Oxase-like_C"/>
</dbReference>
<dbReference type="InterPro" id="IPR004017">
    <property type="entry name" value="Cys_rich_dom"/>
</dbReference>
<dbReference type="SUPFAM" id="SSF56176">
    <property type="entry name" value="FAD-binding/transporter-associated domain-like"/>
    <property type="match status" value="1"/>
</dbReference>
<dbReference type="EC" id="1.1.2.4" evidence="10"/>
<protein>
    <recommendedName>
        <fullName evidence="10">D-lactate dehydrogenase (cytochrome)</fullName>
        <ecNumber evidence="10">1.1.2.4</ecNumber>
    </recommendedName>
</protein>
<dbReference type="SUPFAM" id="SSF55103">
    <property type="entry name" value="FAD-linked oxidases, C-terminal domain"/>
    <property type="match status" value="1"/>
</dbReference>
<dbReference type="Pfam" id="PF02754">
    <property type="entry name" value="CCG"/>
    <property type="match status" value="2"/>
</dbReference>
<dbReference type="GO" id="GO:0071949">
    <property type="term" value="F:FAD binding"/>
    <property type="evidence" value="ECO:0007669"/>
    <property type="project" value="InterPro"/>
</dbReference>
<gene>
    <name evidence="13" type="ORF">AAIA72_08540</name>
</gene>
<dbReference type="PROSITE" id="PS00198">
    <property type="entry name" value="4FE4S_FER_1"/>
    <property type="match status" value="2"/>
</dbReference>
<dbReference type="GO" id="GO:1903457">
    <property type="term" value="P:lactate catabolic process"/>
    <property type="evidence" value="ECO:0007669"/>
    <property type="project" value="TreeGrafter"/>
</dbReference>
<dbReference type="PANTHER" id="PTHR11748:SF111">
    <property type="entry name" value="D-LACTATE DEHYDROGENASE, MITOCHONDRIAL-RELATED"/>
    <property type="match status" value="1"/>
</dbReference>
<dbReference type="Pfam" id="PF13183">
    <property type="entry name" value="Fer4_8"/>
    <property type="match status" value="1"/>
</dbReference>
<dbReference type="InterPro" id="IPR004113">
    <property type="entry name" value="FAD-bd_oxidored_4_C"/>
</dbReference>
<keyword evidence="3" id="KW-0285">Flavoprotein</keyword>
<organism evidence="13">
    <name type="scientific">Thermohahella caldifontis</name>
    <dbReference type="NCBI Taxonomy" id="3142973"/>
    <lineage>
        <taxon>Bacteria</taxon>
        <taxon>Pseudomonadati</taxon>
        <taxon>Pseudomonadota</taxon>
        <taxon>Gammaproteobacteria</taxon>
        <taxon>Oceanospirillales</taxon>
        <taxon>Hahellaceae</taxon>
        <taxon>Thermohahella</taxon>
    </lineage>
</organism>
<proteinExistence type="inferred from homology"/>
<dbReference type="Gene3D" id="3.30.70.2740">
    <property type="match status" value="1"/>
</dbReference>
<dbReference type="GO" id="GO:0004458">
    <property type="term" value="F:D-lactate dehydrogenase (cytochrome) activity"/>
    <property type="evidence" value="ECO:0007669"/>
    <property type="project" value="UniProtKB-EC"/>
</dbReference>
<dbReference type="InterPro" id="IPR009051">
    <property type="entry name" value="Helical_ferredxn"/>
</dbReference>
<keyword evidence="6" id="KW-0809">Transit peptide</keyword>
<comment type="similarity">
    <text evidence="2">Belongs to the FAD-binding oxidoreductase/transferase type 4 family.</text>
</comment>
<evidence type="ECO:0000256" key="4">
    <source>
        <dbReference type="ARBA" id="ARBA00022723"/>
    </source>
</evidence>
<evidence type="ECO:0000256" key="6">
    <source>
        <dbReference type="ARBA" id="ARBA00022946"/>
    </source>
</evidence>
<dbReference type="InterPro" id="IPR036318">
    <property type="entry name" value="FAD-bd_PCMH-like_sf"/>
</dbReference>
<name>A0AB39US26_9GAMM</name>
<dbReference type="PROSITE" id="PS51387">
    <property type="entry name" value="FAD_PCMH"/>
    <property type="match status" value="1"/>
</dbReference>
<dbReference type="Pfam" id="PF01565">
    <property type="entry name" value="FAD_binding_4"/>
    <property type="match status" value="1"/>
</dbReference>
<evidence type="ECO:0000256" key="8">
    <source>
        <dbReference type="ARBA" id="ARBA00023004"/>
    </source>
</evidence>
<accession>A0AB39US26</accession>
<dbReference type="AlphaFoldDB" id="A0AB39US26"/>
<dbReference type="GO" id="GO:0051536">
    <property type="term" value="F:iron-sulfur cluster binding"/>
    <property type="evidence" value="ECO:0007669"/>
    <property type="project" value="UniProtKB-KW"/>
</dbReference>
<dbReference type="PANTHER" id="PTHR11748">
    <property type="entry name" value="D-LACTATE DEHYDROGENASE"/>
    <property type="match status" value="1"/>
</dbReference>
<keyword evidence="4" id="KW-0479">Metal-binding</keyword>
<keyword evidence="7" id="KW-0560">Oxidoreductase</keyword>
<dbReference type="KEGG" id="tcd:AAIA72_08540"/>
<evidence type="ECO:0000313" key="13">
    <source>
        <dbReference type="EMBL" id="XDT70863.1"/>
    </source>
</evidence>
<evidence type="ECO:0000256" key="9">
    <source>
        <dbReference type="ARBA" id="ARBA00023014"/>
    </source>
</evidence>
<dbReference type="InterPro" id="IPR016169">
    <property type="entry name" value="FAD-bd_PCMH_sub2"/>
</dbReference>
<feature type="domain" description="4Fe-4S ferredoxin-type" evidence="11">
    <location>
        <begin position="528"/>
        <end position="559"/>
    </location>
</feature>
<dbReference type="FunFam" id="1.10.45.10:FF:000001">
    <property type="entry name" value="D-lactate dehydrogenase mitochondrial"/>
    <property type="match status" value="1"/>
</dbReference>
<keyword evidence="8" id="KW-0408">Iron</keyword>
<evidence type="ECO:0000259" key="11">
    <source>
        <dbReference type="PROSITE" id="PS51379"/>
    </source>
</evidence>
<sequence>MADLTAFVRAVATHLPDARIIRDPLRRFAYGTDASFYRLTPEIVLKVQTLTEVVAVIRAAHAHTVPITFRAAGTSLSGQAITDSVLVVLDGWTAHEVIGEGEAIRLQPGVIGAQANRYLSPWRRKIGPDPASIHAARIGGIAANNASGMCCGTRQNSYHTLSAMKVVLADGTLLDSADPDSREALRRKRPELIRGLAGLRARLLADPVLADKVRHKYRLKNTTGYGLNALLDFEDPIDMLTHLMIGSEGTLGFIAEITYRTVPDEPFKATAFLCFNSVRDTCKTVMALKPLPVSAVELIDRRGLTALAGKPGVPDYLSRLGPDAAALLVEVRADTGTGLDHRLTEVDALIARHPVTHREPFTQDTRRCAELWTLRKGLFPAVGAMRDPGTTVIIEDVAFPMPHLAEGVQALQQIFDELGYDDALIFGHALEGNLHFVFSQDLARPDSRARYETLMNRVADLVAVRYGGSLKAEHGTGRNMAPFVRLEWGDEAYRLMQQIKALLDPENILNPGVILNDDPDIHLKHLKPMPRVDPSVDQCIECGFCEPSCPSRKLTLTPRQRIATRRAIETLRADGAAPETLRHWEADYAYMGDETCAACGLCALSCPVGINTGDLTRLHRHQRNAGYHSRAQWIADHFDTVTRLTRLGLGTAQLTGKLIGQTGLKALTHTARRLSGGKVPEWHPAMPTPARPAHVPILPGPEDETVVCFSSCGCRTMGPARGEADPRPVSEVMRSVLTKAGFRMIDLNQYDELCCGLPFRSKGFPDLADAKRDETLRRLEEISQSGRFAIVSDTSPCSLELQAAQKAGLKILDSVQFLYEQVLPRLQVTPEERPVALHLTCSTRRMGTAEHLERLVRALARQVMIPEDITCCGFAGDKGFTTPELNASALETLKPQVQAAGCVEGVSNSRGCEIGLSYHAGLPWHHVIYLMDRVSRPLTKKESNHAHRHQKDPVRDHT</sequence>
<feature type="domain" description="FAD-binding PCMH-type" evidence="12">
    <location>
        <begin position="37"/>
        <end position="264"/>
    </location>
</feature>
<dbReference type="EMBL" id="CP154858">
    <property type="protein sequence ID" value="XDT70863.1"/>
    <property type="molecule type" value="Genomic_DNA"/>
</dbReference>
<dbReference type="GO" id="GO:0046872">
    <property type="term" value="F:metal ion binding"/>
    <property type="evidence" value="ECO:0007669"/>
    <property type="project" value="UniProtKB-KW"/>
</dbReference>
<evidence type="ECO:0000256" key="7">
    <source>
        <dbReference type="ARBA" id="ARBA00023002"/>
    </source>
</evidence>
<reference evidence="13" key="1">
    <citation type="submission" date="2024-05" db="EMBL/GenBank/DDBJ databases">
        <title>Genome sequencing of novel strain.</title>
        <authorList>
            <person name="Ganbat D."/>
            <person name="Ganbat S."/>
            <person name="Lee S.-J."/>
        </authorList>
    </citation>
    <scope>NUCLEOTIDE SEQUENCE</scope>
    <source>
        <strain evidence="13">SMD15-11</strain>
    </source>
</reference>
<evidence type="ECO:0000256" key="3">
    <source>
        <dbReference type="ARBA" id="ARBA00022630"/>
    </source>
</evidence>
<dbReference type="Gene3D" id="3.30.465.10">
    <property type="match status" value="1"/>
</dbReference>
<evidence type="ECO:0000256" key="2">
    <source>
        <dbReference type="ARBA" id="ARBA00008000"/>
    </source>
</evidence>
<evidence type="ECO:0000256" key="5">
    <source>
        <dbReference type="ARBA" id="ARBA00022827"/>
    </source>
</evidence>
<evidence type="ECO:0000259" key="12">
    <source>
        <dbReference type="PROSITE" id="PS51387"/>
    </source>
</evidence>
<evidence type="ECO:0000256" key="1">
    <source>
        <dbReference type="ARBA" id="ARBA00001974"/>
    </source>
</evidence>
<dbReference type="InterPro" id="IPR016167">
    <property type="entry name" value="FAD-bd_PCMH_sub1"/>
</dbReference>
<dbReference type="InterPro" id="IPR017896">
    <property type="entry name" value="4Fe4S_Fe-S-bd"/>
</dbReference>
<dbReference type="Pfam" id="PF02913">
    <property type="entry name" value="FAD-oxidase_C"/>
    <property type="match status" value="1"/>
</dbReference>
<comment type="cofactor">
    <cofactor evidence="1">
        <name>FAD</name>
        <dbReference type="ChEBI" id="CHEBI:57692"/>
    </cofactor>
</comment>
<dbReference type="InterPro" id="IPR006094">
    <property type="entry name" value="Oxid_FAD_bind_N"/>
</dbReference>
<keyword evidence="5" id="KW-0274">FAD</keyword>